<dbReference type="RefSeq" id="WP_061918487.1">
    <property type="nucleotide sequence ID" value="NZ_DF967971.1"/>
</dbReference>
<protein>
    <submittedName>
        <fullName evidence="6">tRNA-guanine transglycosylase</fullName>
    </submittedName>
</protein>
<evidence type="ECO:0000256" key="4">
    <source>
        <dbReference type="ARBA" id="ARBA00022723"/>
    </source>
</evidence>
<evidence type="ECO:0000313" key="7">
    <source>
        <dbReference type="Proteomes" id="UP000050514"/>
    </source>
</evidence>
<dbReference type="InterPro" id="IPR004803">
    <property type="entry name" value="TGT"/>
</dbReference>
<name>A0A0P6XHK7_9CHLR</name>
<keyword evidence="7" id="KW-1185">Reference proteome</keyword>
<dbReference type="Pfam" id="PF01702">
    <property type="entry name" value="TGT"/>
    <property type="match status" value="1"/>
</dbReference>
<dbReference type="NCBIfam" id="TIGR00449">
    <property type="entry name" value="tgt_general"/>
    <property type="match status" value="1"/>
</dbReference>
<dbReference type="InterPro" id="IPR036511">
    <property type="entry name" value="TGT-like_sf"/>
</dbReference>
<organism evidence="6 7">
    <name type="scientific">Bellilinea caldifistulae</name>
    <dbReference type="NCBI Taxonomy" id="360411"/>
    <lineage>
        <taxon>Bacteria</taxon>
        <taxon>Bacillati</taxon>
        <taxon>Chloroflexota</taxon>
        <taxon>Anaerolineae</taxon>
        <taxon>Anaerolineales</taxon>
        <taxon>Anaerolineaceae</taxon>
        <taxon>Bellilinea</taxon>
    </lineage>
</organism>
<dbReference type="STRING" id="360411.AC812_11185"/>
<dbReference type="PANTHER" id="PTHR43468">
    <property type="match status" value="1"/>
</dbReference>
<dbReference type="PANTHER" id="PTHR43468:SF1">
    <property type="entry name" value="TRNA-GUANOSINE(34) QUEUINE TRANSGLYCOSYLASE"/>
    <property type="match status" value="1"/>
</dbReference>
<dbReference type="PATRIC" id="fig|360411.5.peg.2058"/>
<sequence>MKLQLPHGHLDFPAFLPDATLAVVRTVDSRDLRACGIPALMMNAFHLMQKPGSSVIQALGGLHRMSNWDRPIFTDSGGFQAYSLIRQNPRFGKMDERGITFQPEGGQRKFLLTPEKSVQLQIGYDSDVVICLDDCTHVEAPRSEQELSVQRTIAWAKRARREYDRLMEQKKLTGGQRPLIFAVIQGGGELDLRRQCADALLEIGFDGYGFGGWPLDSSGSLLSEILEYTRQLVPAQYPLHALGIGHPHNVVTGWQLGYSIFDCAMPTRDARHGRLYTFTNPPGQDGGLNGNWLEYLYINDERHMRSSRPISEWCDCPTCQQYSLGYLRHLFKINDSLFLRLATIHNLRFMTQLTERIRLNSHA</sequence>
<dbReference type="AlphaFoldDB" id="A0A0P6XHK7"/>
<dbReference type="InterPro" id="IPR002616">
    <property type="entry name" value="tRNA_ribo_trans-like"/>
</dbReference>
<accession>A0A0P6XHK7</accession>
<dbReference type="EMBL" id="LGHJ01000017">
    <property type="protein sequence ID" value="KPL74396.1"/>
    <property type="molecule type" value="Genomic_DNA"/>
</dbReference>
<keyword evidence="2" id="KW-0808">Transferase</keyword>
<dbReference type="Gene3D" id="3.20.20.105">
    <property type="entry name" value="Queuine tRNA-ribosyltransferase-like"/>
    <property type="match status" value="1"/>
</dbReference>
<evidence type="ECO:0000256" key="2">
    <source>
        <dbReference type="ARBA" id="ARBA00022679"/>
    </source>
</evidence>
<dbReference type="GO" id="GO:0008479">
    <property type="term" value="F:tRNA-guanosine(34) queuine transglycosylase activity"/>
    <property type="evidence" value="ECO:0007669"/>
    <property type="project" value="InterPro"/>
</dbReference>
<evidence type="ECO:0000313" key="6">
    <source>
        <dbReference type="EMBL" id="KPL74396.1"/>
    </source>
</evidence>
<evidence type="ECO:0000256" key="3">
    <source>
        <dbReference type="ARBA" id="ARBA00022694"/>
    </source>
</evidence>
<dbReference type="Proteomes" id="UP000050514">
    <property type="component" value="Unassembled WGS sequence"/>
</dbReference>
<dbReference type="GO" id="GO:0046872">
    <property type="term" value="F:metal ion binding"/>
    <property type="evidence" value="ECO:0007669"/>
    <property type="project" value="UniProtKB-KW"/>
</dbReference>
<dbReference type="SUPFAM" id="SSF51713">
    <property type="entry name" value="tRNA-guanine transglycosylase"/>
    <property type="match status" value="1"/>
</dbReference>
<feature type="domain" description="tRNA-guanine(15) transglycosylase-like" evidence="5">
    <location>
        <begin position="2"/>
        <end position="358"/>
    </location>
</feature>
<evidence type="ECO:0000259" key="5">
    <source>
        <dbReference type="Pfam" id="PF01702"/>
    </source>
</evidence>
<reference evidence="6 7" key="1">
    <citation type="submission" date="2015-07" db="EMBL/GenBank/DDBJ databases">
        <title>Draft genome of Bellilinea caldifistulae DSM 17877.</title>
        <authorList>
            <person name="Hemp J."/>
            <person name="Ward L.M."/>
            <person name="Pace L.A."/>
            <person name="Fischer W.W."/>
        </authorList>
    </citation>
    <scope>NUCLEOTIDE SEQUENCE [LARGE SCALE GENOMIC DNA]</scope>
    <source>
        <strain evidence="6 7">GOMI-1</strain>
    </source>
</reference>
<keyword evidence="4" id="KW-0479">Metal-binding</keyword>
<evidence type="ECO:0000256" key="1">
    <source>
        <dbReference type="ARBA" id="ARBA00022676"/>
    </source>
</evidence>
<keyword evidence="3" id="KW-0819">tRNA processing</keyword>
<proteinExistence type="predicted"/>
<dbReference type="NCBIfam" id="TIGR00430">
    <property type="entry name" value="Q_tRNA_tgt"/>
    <property type="match status" value="1"/>
</dbReference>
<keyword evidence="1" id="KW-0328">Glycosyltransferase</keyword>
<dbReference type="GO" id="GO:0006400">
    <property type="term" value="P:tRNA modification"/>
    <property type="evidence" value="ECO:0007669"/>
    <property type="project" value="InterPro"/>
</dbReference>
<dbReference type="OrthoDB" id="9805417at2"/>
<comment type="caution">
    <text evidence="6">The sequence shown here is derived from an EMBL/GenBank/DDBJ whole genome shotgun (WGS) entry which is preliminary data.</text>
</comment>
<gene>
    <name evidence="6" type="ORF">AC812_11185</name>
</gene>